<reference evidence="1 2" key="1">
    <citation type="submission" date="2017-09" db="EMBL/GenBank/DDBJ databases">
        <authorList>
            <person name="Ehlers B."/>
            <person name="Leendertz F.H."/>
        </authorList>
    </citation>
    <scope>NUCLEOTIDE SEQUENCE [LARGE SCALE GENOMIC DNA]</scope>
    <source>
        <strain evidence="1 2">CGMCC 4.7095</strain>
    </source>
</reference>
<evidence type="ECO:0000313" key="2">
    <source>
        <dbReference type="Proteomes" id="UP000219072"/>
    </source>
</evidence>
<evidence type="ECO:0008006" key="3">
    <source>
        <dbReference type="Google" id="ProtNLM"/>
    </source>
</evidence>
<protein>
    <recommendedName>
        <fullName evidence="3">DUF4375 domain-containing protein</fullName>
    </recommendedName>
</protein>
<dbReference type="EMBL" id="OCNE01000007">
    <property type="protein sequence ID" value="SOD62813.1"/>
    <property type="molecule type" value="Genomic_DNA"/>
</dbReference>
<dbReference type="Proteomes" id="UP000219072">
    <property type="component" value="Unassembled WGS sequence"/>
</dbReference>
<gene>
    <name evidence="1" type="ORF">SAMN06297387_107187</name>
</gene>
<name>A0A286DW11_9ACTN</name>
<dbReference type="RefSeq" id="WP_097231286.1">
    <property type="nucleotide sequence ID" value="NZ_OCNE01000007.1"/>
</dbReference>
<proteinExistence type="predicted"/>
<keyword evidence="2" id="KW-1185">Reference proteome</keyword>
<organism evidence="1 2">
    <name type="scientific">Streptomyces zhaozhouensis</name>
    <dbReference type="NCBI Taxonomy" id="1300267"/>
    <lineage>
        <taxon>Bacteria</taxon>
        <taxon>Bacillati</taxon>
        <taxon>Actinomycetota</taxon>
        <taxon>Actinomycetes</taxon>
        <taxon>Kitasatosporales</taxon>
        <taxon>Streptomycetaceae</taxon>
        <taxon>Streptomyces</taxon>
    </lineage>
</organism>
<accession>A0A286DW11</accession>
<evidence type="ECO:0000313" key="1">
    <source>
        <dbReference type="EMBL" id="SOD62813.1"/>
    </source>
</evidence>
<dbReference type="AlphaFoldDB" id="A0A286DW11"/>
<dbReference type="OrthoDB" id="9842326at2"/>
<sequence>MTQPDLPRDTAKKDPTHAIWNRVTMPGYETTDRGERELAAVLAVHHLVCNGGVGHAVTVLRQAQLSAAAEGAAYFGLTRLAASFDGMAQAQAFEDVYDFGRSGPLLNRLEEDYDAHTEGGRIHWALRRKLRASPEDFSSA</sequence>